<dbReference type="Pfam" id="PF04097">
    <property type="entry name" value="Nic96"/>
    <property type="match status" value="1"/>
</dbReference>
<evidence type="ECO:0000256" key="3">
    <source>
        <dbReference type="ARBA" id="ARBA00023242"/>
    </source>
</evidence>
<gene>
    <name evidence="5" type="primary">NUP93</name>
    <name evidence="5" type="ORF">F1559_004587</name>
</gene>
<dbReference type="GO" id="GO:0016973">
    <property type="term" value="P:poly(A)+ mRNA export from nucleus"/>
    <property type="evidence" value="ECO:0007669"/>
    <property type="project" value="TreeGrafter"/>
</dbReference>
<dbReference type="GO" id="GO:0006606">
    <property type="term" value="P:protein import into nucleus"/>
    <property type="evidence" value="ECO:0007669"/>
    <property type="project" value="TreeGrafter"/>
</dbReference>
<accession>A0A7J7IPW1</accession>
<keyword evidence="4" id="KW-0811">Translocation</keyword>
<dbReference type="AlphaFoldDB" id="A0A7J7IPW1"/>
<keyword evidence="6" id="KW-1185">Reference proteome</keyword>
<evidence type="ECO:0000256" key="4">
    <source>
        <dbReference type="RuleBase" id="RU364035"/>
    </source>
</evidence>
<proteinExistence type="inferred from homology"/>
<comment type="subcellular location">
    <subcellularLocation>
        <location evidence="1">Nucleus envelope</location>
    </subcellularLocation>
    <subcellularLocation>
        <location evidence="4">Nucleus</location>
        <location evidence="4">Nuclear pore complex</location>
    </subcellularLocation>
</comment>
<keyword evidence="4" id="KW-0509">mRNA transport</keyword>
<keyword evidence="4" id="KW-0906">Nuclear pore complex</keyword>
<evidence type="ECO:0000256" key="2">
    <source>
        <dbReference type="ARBA" id="ARBA00010186"/>
    </source>
</evidence>
<dbReference type="EMBL" id="VWRR01000003">
    <property type="protein sequence ID" value="KAF6004594.1"/>
    <property type="molecule type" value="Genomic_DNA"/>
</dbReference>
<keyword evidence="4" id="KW-0653">Protein transport</keyword>
<keyword evidence="4" id="KW-0813">Transport</keyword>
<dbReference type="GO" id="GO:0005643">
    <property type="term" value="C:nuclear pore"/>
    <property type="evidence" value="ECO:0007669"/>
    <property type="project" value="UniProtKB-SubCell"/>
</dbReference>
<evidence type="ECO:0000313" key="5">
    <source>
        <dbReference type="EMBL" id="KAF6004594.1"/>
    </source>
</evidence>
<keyword evidence="3 4" id="KW-0539">Nucleus</keyword>
<dbReference type="GO" id="GO:0017056">
    <property type="term" value="F:structural constituent of nuclear pore"/>
    <property type="evidence" value="ECO:0007669"/>
    <property type="project" value="InterPro"/>
</dbReference>
<evidence type="ECO:0000313" key="6">
    <source>
        <dbReference type="Proteomes" id="UP000530660"/>
    </source>
</evidence>
<organism evidence="5 6">
    <name type="scientific">Cyanidiococcus yangmingshanensis</name>
    <dbReference type="NCBI Taxonomy" id="2690220"/>
    <lineage>
        <taxon>Eukaryota</taxon>
        <taxon>Rhodophyta</taxon>
        <taxon>Bangiophyceae</taxon>
        <taxon>Cyanidiales</taxon>
        <taxon>Cyanidiaceae</taxon>
        <taxon>Cyanidiococcus</taxon>
    </lineage>
</organism>
<dbReference type="InterPro" id="IPR007231">
    <property type="entry name" value="Nucleoporin_int_Nup93/Nic96"/>
</dbReference>
<dbReference type="PANTHER" id="PTHR11225:SF4">
    <property type="entry name" value="NUCLEAR PORE COMPLEX PROTEIN NUP93"/>
    <property type="match status" value="1"/>
</dbReference>
<sequence length="465" mass="53079">MLLSFDSRTFKRRCNSSDPGHFDPHGTRPHFYAMVLLLTSQFDSALAYLVQCGIMRASGDGRHPDSLVDAVHLGLILNYYGAIEEVVHRSPDVVLYDYAAVLWRYLQRERLEVGIAKSDPTAATAYIMTIRDAEQRFTYLCKLVMDTREFSLLLGAMIPDTLTHRPGLIERFERTAYTTRTLSSGAEWTRVAYACAESCEIAGDVVHAAMLFELAGDIARVISLLVRALCATQLDIRFYQGRIPRTTEVDNNQLELAKQARACYEKYDREGIFDRLNVSTWGHADNHTIRRLKRSLEVALELTRFFKLVYDEETRTNSTDSDPRDTTLRSDERYEAAFELQKHLGLIPLSRSDLASKAEALRPGENYEDVILERVPVVLLAFMHVVHALYEKTRRTLRTLEHQVQSPDRTSPATDTVAAEWRFGLEQRLHELRELAHTMVTFSGMLTFMAPSDTAELVRLEMMLT</sequence>
<dbReference type="Proteomes" id="UP000530660">
    <property type="component" value="Unassembled WGS sequence"/>
</dbReference>
<evidence type="ECO:0000256" key="1">
    <source>
        <dbReference type="ARBA" id="ARBA00004259"/>
    </source>
</evidence>
<protein>
    <recommendedName>
        <fullName evidence="4">Nuclear pore protein</fullName>
    </recommendedName>
</protein>
<comment type="similarity">
    <text evidence="2 4">Belongs to the nucleoporin interacting component (NIC) family.</text>
</comment>
<reference evidence="5 6" key="1">
    <citation type="journal article" date="2020" name="J. Phycol.">
        <title>Comparative genome analysis reveals Cyanidiococcus gen. nov., a new extremophilic red algal genus sister to Cyanidioschyzon (Cyanidioschyzonaceae, Rhodophyta).</title>
        <authorList>
            <person name="Liu S.-L."/>
            <person name="Chiang Y.-R."/>
            <person name="Yoon H.S."/>
            <person name="Fu H.-Y."/>
        </authorList>
    </citation>
    <scope>NUCLEOTIDE SEQUENCE [LARGE SCALE GENOMIC DNA]</scope>
    <source>
        <strain evidence="5 6">THAL066</strain>
    </source>
</reference>
<name>A0A7J7IPW1_9RHOD</name>
<dbReference type="OrthoDB" id="1918363at2759"/>
<comment type="caution">
    <text evidence="5">The sequence shown here is derived from an EMBL/GenBank/DDBJ whole genome shotgun (WGS) entry which is preliminary data.</text>
</comment>
<keyword evidence="4" id="KW-0472">Membrane</keyword>
<dbReference type="PANTHER" id="PTHR11225">
    <property type="entry name" value="NUCLEAR PORE COMPLEX PROTEIN NUP93 NUCLEOPORIN NUP93 DEAD EYE PROTEIN"/>
    <property type="match status" value="1"/>
</dbReference>